<protein>
    <submittedName>
        <fullName evidence="2">Uncharacterized protein</fullName>
    </submittedName>
</protein>
<organism evidence="2 3">
    <name type="scientific">Legionella antarctica</name>
    <dbReference type="NCBI Taxonomy" id="2708020"/>
    <lineage>
        <taxon>Bacteria</taxon>
        <taxon>Pseudomonadati</taxon>
        <taxon>Pseudomonadota</taxon>
        <taxon>Gammaproteobacteria</taxon>
        <taxon>Legionellales</taxon>
        <taxon>Legionellaceae</taxon>
        <taxon>Legionella</taxon>
    </lineage>
</organism>
<dbReference type="KEGG" id="lant:TUM19329_04780"/>
<dbReference type="Proteomes" id="UP000502894">
    <property type="component" value="Chromosome"/>
</dbReference>
<dbReference type="RefSeq" id="WP_173236094.1">
    <property type="nucleotide sequence ID" value="NZ_AP022839.1"/>
</dbReference>
<sequence length="108" mass="12028">MSRSGDDSASNRYGFLKPAGQSTLNHPGVNSEFAHQIHDRVKSLVNSIVTVQKSGTRYDATEKSDSMKAQLEILKSESTDPKQEAREVLKECLLKIEEVNNTNHKLTL</sequence>
<name>A0A6F8T1R7_9GAMM</name>
<keyword evidence="3" id="KW-1185">Reference proteome</keyword>
<evidence type="ECO:0000313" key="3">
    <source>
        <dbReference type="Proteomes" id="UP000502894"/>
    </source>
</evidence>
<reference evidence="2" key="1">
    <citation type="journal article" date="2020" name="Microbiol. Resour. Announc.">
        <title>Complete Genome Sequence of Novel Psychrotolerant Legionella Strain TUM19329, Isolated from Antarctic Lake Sediment.</title>
        <authorList>
            <person name="Shimada S."/>
            <person name="Nakai R."/>
            <person name="Aoki K."/>
            <person name="Shimoeda N."/>
            <person name="Ohno G."/>
            <person name="Miyazaki Y."/>
            <person name="Kudoh S."/>
            <person name="Imura S."/>
            <person name="Watanabe K."/>
            <person name="Ishii Y."/>
            <person name="Tateda K."/>
        </authorList>
    </citation>
    <scope>NUCLEOTIDE SEQUENCE [LARGE SCALE GENOMIC DNA]</scope>
    <source>
        <strain evidence="2">TUM19329</strain>
    </source>
</reference>
<dbReference type="EMBL" id="AP022839">
    <property type="protein sequence ID" value="BCA94117.1"/>
    <property type="molecule type" value="Genomic_DNA"/>
</dbReference>
<evidence type="ECO:0000256" key="1">
    <source>
        <dbReference type="SAM" id="MobiDB-lite"/>
    </source>
</evidence>
<accession>A0A6F8T1R7</accession>
<gene>
    <name evidence="2" type="ORF">TUM19329_04780</name>
</gene>
<feature type="region of interest" description="Disordered" evidence="1">
    <location>
        <begin position="1"/>
        <end position="28"/>
    </location>
</feature>
<dbReference type="AlphaFoldDB" id="A0A6F8T1R7"/>
<evidence type="ECO:0000313" key="2">
    <source>
        <dbReference type="EMBL" id="BCA94117.1"/>
    </source>
</evidence>
<proteinExistence type="predicted"/>